<evidence type="ECO:0000259" key="1">
    <source>
        <dbReference type="Pfam" id="PF12770"/>
    </source>
</evidence>
<dbReference type="Pfam" id="PF12770">
    <property type="entry name" value="CHAT"/>
    <property type="match status" value="1"/>
</dbReference>
<dbReference type="RefSeq" id="WP_189312963.1">
    <property type="nucleotide sequence ID" value="NZ_BMQA01000014.1"/>
</dbReference>
<reference evidence="2" key="1">
    <citation type="journal article" date="2014" name="Int. J. Syst. Evol. Microbiol.">
        <title>Complete genome sequence of Corynebacterium casei LMG S-19264T (=DSM 44701T), isolated from a smear-ripened cheese.</title>
        <authorList>
            <consortium name="US DOE Joint Genome Institute (JGI-PGF)"/>
            <person name="Walter F."/>
            <person name="Albersmeier A."/>
            <person name="Kalinowski J."/>
            <person name="Ruckert C."/>
        </authorList>
    </citation>
    <scope>NUCLEOTIDE SEQUENCE</scope>
    <source>
        <strain evidence="2">JCM 3086</strain>
    </source>
</reference>
<evidence type="ECO:0000313" key="3">
    <source>
        <dbReference type="Proteomes" id="UP000657574"/>
    </source>
</evidence>
<protein>
    <recommendedName>
        <fullName evidence="1">CHAT domain-containing protein</fullName>
    </recommendedName>
</protein>
<evidence type="ECO:0000313" key="2">
    <source>
        <dbReference type="EMBL" id="GGJ28191.1"/>
    </source>
</evidence>
<keyword evidence="3" id="KW-1185">Reference proteome</keyword>
<name>A0A917KSS1_9ACTN</name>
<sequence length="707" mass="75602">MDPAHDVHHAALITTHGMILHRYASRLNDQALLREALEAHRRAWELPGLPEQHQVTMLCGLTAILTDLYSLVPGEPVTTIREAVRHGERALSLAATDDSAASFVLNELCRARRLLAATEDDADGLRAAIALADRALALDGSAAPVTLIAVQVERALAQGRLADLTHDRELLDVALAGLDRVVGSADARPAVRMRAALTQTALARAGGAAAMDRLAKAVDVLRLNVVSGPLWSDREHALRSYSLLTEEIISTGLAAGDPARTVELLEHSRGLLSEDAMDIRSDASRLEPALADQLRVVSAHLRALDARDRAIPQGIDRQQELDRKIAAERVELTARWTELRATVPEPAPLDLAAIAAEGPVVMVASVSSGAHALLLTGDHEPVRVLDLPELDFHTASERVLTFLTARHYATSDAYTLRVRLSAQAEVRETLAWLWECAAEPVLRALGLTSTPEDTWPRLWWCPLGFLGYLPWHAAGAGAGVLDRVISSYTASLRALDFVRRMPPSAGDGRTLIVSQSEPPSAAALHGVEAEVAALRTLLPDATLLAGSTATRANVLAALPGHASVHLACHAMTEVHAPGTSRLLLADHEAAPLTVADLAALHLTGRQLAMLSACSTSEVSPDLTDESLHLTGAFQLAGFRHVIGALWPVSDGVAGEVSRSFYGHLTGSGSHAPRTDDSARALHTAVRELRERYPATPTIWASYIHTGA</sequence>
<gene>
    <name evidence="2" type="ORF">GCM10010121_044400</name>
</gene>
<feature type="domain" description="CHAT" evidence="1">
    <location>
        <begin position="428"/>
        <end position="706"/>
    </location>
</feature>
<comment type="caution">
    <text evidence="2">The sequence shown here is derived from an EMBL/GenBank/DDBJ whole genome shotgun (WGS) entry which is preliminary data.</text>
</comment>
<accession>A0A917KSS1</accession>
<proteinExistence type="predicted"/>
<dbReference type="InterPro" id="IPR024983">
    <property type="entry name" value="CHAT_dom"/>
</dbReference>
<dbReference type="Proteomes" id="UP000657574">
    <property type="component" value="Unassembled WGS sequence"/>
</dbReference>
<organism evidence="2 3">
    <name type="scientific">Streptomyces brasiliensis</name>
    <dbReference type="NCBI Taxonomy" id="1954"/>
    <lineage>
        <taxon>Bacteria</taxon>
        <taxon>Bacillati</taxon>
        <taxon>Actinomycetota</taxon>
        <taxon>Actinomycetes</taxon>
        <taxon>Kitasatosporales</taxon>
        <taxon>Streptomycetaceae</taxon>
        <taxon>Streptomyces</taxon>
    </lineage>
</organism>
<dbReference type="EMBL" id="BMQA01000014">
    <property type="protein sequence ID" value="GGJ28191.1"/>
    <property type="molecule type" value="Genomic_DNA"/>
</dbReference>
<reference evidence="2" key="2">
    <citation type="submission" date="2020-09" db="EMBL/GenBank/DDBJ databases">
        <authorList>
            <person name="Sun Q."/>
            <person name="Ohkuma M."/>
        </authorList>
    </citation>
    <scope>NUCLEOTIDE SEQUENCE</scope>
    <source>
        <strain evidence="2">JCM 3086</strain>
    </source>
</reference>
<dbReference type="AlphaFoldDB" id="A0A917KSS1"/>